<dbReference type="InterPro" id="IPR029151">
    <property type="entry name" value="Sensor-like_sf"/>
</dbReference>
<proteinExistence type="predicted"/>
<evidence type="ECO:0000256" key="1">
    <source>
        <dbReference type="SAM" id="Phobius"/>
    </source>
</evidence>
<keyword evidence="1" id="KW-0812">Transmembrane</keyword>
<reference evidence="2 3" key="1">
    <citation type="submission" date="2016-05" db="EMBL/GenBank/DDBJ databases">
        <title>Single-cell genome of chain-forming Candidatus Thiomargarita nelsonii and comparison to other large sulfur-oxidizing bacteria.</title>
        <authorList>
            <person name="Winkel M."/>
            <person name="Salman V."/>
            <person name="Woyke T."/>
            <person name="Schulz-Vogt H."/>
            <person name="Richter M."/>
            <person name="Flood B."/>
            <person name="Bailey J."/>
            <person name="Amann R."/>
            <person name="Mussmann M."/>
        </authorList>
    </citation>
    <scope>NUCLEOTIDE SEQUENCE [LARGE SCALE GENOMIC DNA]</scope>
    <source>
        <strain evidence="2 3">THI036</strain>
    </source>
</reference>
<evidence type="ECO:0000313" key="2">
    <source>
        <dbReference type="EMBL" id="OAD19730.1"/>
    </source>
</evidence>
<sequence>MKIHHRLRTKLIILFSIVTFIPALVTGIYAIQISSQTLRTQALTTQTMQAKTLANNISSFLTSVKGDLMFLSQSPVMKDYLSTNSSEAELKRQALEQEFLAFSRNRRKYLVTNFKVFWSPRFSNIPKYLKIHDSVLNC</sequence>
<keyword evidence="1" id="KW-0472">Membrane</keyword>
<accession>A0A176RVE3</accession>
<organism evidence="2 3">
    <name type="scientific">Candidatus Thiomargarita nelsonii</name>
    <dbReference type="NCBI Taxonomy" id="1003181"/>
    <lineage>
        <taxon>Bacteria</taxon>
        <taxon>Pseudomonadati</taxon>
        <taxon>Pseudomonadota</taxon>
        <taxon>Gammaproteobacteria</taxon>
        <taxon>Thiotrichales</taxon>
        <taxon>Thiotrichaceae</taxon>
        <taxon>Thiomargarita</taxon>
    </lineage>
</organism>
<dbReference type="EMBL" id="LUTY01002686">
    <property type="protein sequence ID" value="OAD19730.1"/>
    <property type="molecule type" value="Genomic_DNA"/>
</dbReference>
<dbReference type="SUPFAM" id="SSF103190">
    <property type="entry name" value="Sensory domain-like"/>
    <property type="match status" value="1"/>
</dbReference>
<keyword evidence="1" id="KW-1133">Transmembrane helix</keyword>
<protein>
    <submittedName>
        <fullName evidence="2">Membrane or secreted protein</fullName>
    </submittedName>
</protein>
<dbReference type="Proteomes" id="UP000076962">
    <property type="component" value="Unassembled WGS sequence"/>
</dbReference>
<feature type="transmembrane region" description="Helical" evidence="1">
    <location>
        <begin position="12"/>
        <end position="31"/>
    </location>
</feature>
<dbReference type="AlphaFoldDB" id="A0A176RVE3"/>
<name>A0A176RVE3_9GAMM</name>
<comment type="caution">
    <text evidence="2">The sequence shown here is derived from an EMBL/GenBank/DDBJ whole genome shotgun (WGS) entry which is preliminary data.</text>
</comment>
<keyword evidence="3" id="KW-1185">Reference proteome</keyword>
<gene>
    <name evidence="2" type="ORF">THIOM_004620</name>
</gene>
<evidence type="ECO:0000313" key="3">
    <source>
        <dbReference type="Proteomes" id="UP000076962"/>
    </source>
</evidence>